<reference evidence="1" key="1">
    <citation type="submission" date="2014-05" db="EMBL/GenBank/DDBJ databases">
        <authorList>
            <person name="Chronopoulou M."/>
        </authorList>
    </citation>
    <scope>NUCLEOTIDE SEQUENCE</scope>
    <source>
        <tissue evidence="1">Whole organism</tissue>
    </source>
</reference>
<protein>
    <submittedName>
        <fullName evidence="1">Uncharacterized protein</fullName>
    </submittedName>
</protein>
<sequence length="113" mass="13482">TYSPRLEGFYKGSKEIIKCYKLYIEWEIVVKESLYPMEVRSHDMCIVADTAIYPSFVNKTAFIHYKSIFIKKIEVQRPIVPFRLRFATISVSFLRKCTQFPTLNPFIEYLKRL</sequence>
<feature type="non-terminal residue" evidence="1">
    <location>
        <position position="1"/>
    </location>
</feature>
<accession>A0A0K2UPC5</accession>
<dbReference type="AlphaFoldDB" id="A0A0K2UPC5"/>
<name>A0A0K2UPC5_LEPSM</name>
<evidence type="ECO:0000313" key="1">
    <source>
        <dbReference type="EMBL" id="CDW40124.1"/>
    </source>
</evidence>
<proteinExistence type="predicted"/>
<organism evidence="1">
    <name type="scientific">Lepeophtheirus salmonis</name>
    <name type="common">Salmon louse</name>
    <name type="synonym">Caligus salmonis</name>
    <dbReference type="NCBI Taxonomy" id="72036"/>
    <lineage>
        <taxon>Eukaryota</taxon>
        <taxon>Metazoa</taxon>
        <taxon>Ecdysozoa</taxon>
        <taxon>Arthropoda</taxon>
        <taxon>Crustacea</taxon>
        <taxon>Multicrustacea</taxon>
        <taxon>Hexanauplia</taxon>
        <taxon>Copepoda</taxon>
        <taxon>Siphonostomatoida</taxon>
        <taxon>Caligidae</taxon>
        <taxon>Lepeophtheirus</taxon>
    </lineage>
</organism>
<dbReference type="EMBL" id="HACA01022763">
    <property type="protein sequence ID" value="CDW40124.1"/>
    <property type="molecule type" value="Transcribed_RNA"/>
</dbReference>